<dbReference type="InterPro" id="IPR029044">
    <property type="entry name" value="Nucleotide-diphossugar_trans"/>
</dbReference>
<dbReference type="PANTHER" id="PTHR22916">
    <property type="entry name" value="GLYCOSYLTRANSFERASE"/>
    <property type="match status" value="1"/>
</dbReference>
<gene>
    <name evidence="2" type="ORF">SAMN05216490_0259</name>
</gene>
<evidence type="ECO:0000313" key="2">
    <source>
        <dbReference type="EMBL" id="SDR95001.1"/>
    </source>
</evidence>
<feature type="domain" description="Glycosyltransferase 2-like" evidence="1">
    <location>
        <begin position="18"/>
        <end position="167"/>
    </location>
</feature>
<dbReference type="PANTHER" id="PTHR22916:SF3">
    <property type="entry name" value="UDP-GLCNAC:BETAGAL BETA-1,3-N-ACETYLGLUCOSAMINYLTRANSFERASE-LIKE PROTEIN 1"/>
    <property type="match status" value="1"/>
</dbReference>
<sequence>MSKEHISTLPAYNTAVISIIIVTYNAVEHLQNCLNSIYQQQYPAIEIIVIDGNSTDGTVNILQENTSQIKYWLSEPDNGVYDAMNKAIQHITGEWVYFLGADDELLPEFSTMVTELTDNTAIYYANVFAEGRKRAGYLNEYRFAKFGAYHQAMIYPKAVFIKYKYDTQYRISADFALTLKLYADKDFHFIYKDYTLANFNHTGISGTQIDVPFQKAKGGMIFKYFGLTIWLRYKIYKFKHRDDPRA</sequence>
<evidence type="ECO:0000259" key="1">
    <source>
        <dbReference type="Pfam" id="PF00535"/>
    </source>
</evidence>
<proteinExistence type="predicted"/>
<name>A0A1H1N7B0_MUCMA</name>
<dbReference type="Gene3D" id="3.90.550.10">
    <property type="entry name" value="Spore Coat Polysaccharide Biosynthesis Protein SpsA, Chain A"/>
    <property type="match status" value="1"/>
</dbReference>
<keyword evidence="2" id="KW-0808">Transferase</keyword>
<dbReference type="InterPro" id="IPR001173">
    <property type="entry name" value="Glyco_trans_2-like"/>
</dbReference>
<dbReference type="Pfam" id="PF00535">
    <property type="entry name" value="Glycos_transf_2"/>
    <property type="match status" value="1"/>
</dbReference>
<dbReference type="CDD" id="cd06433">
    <property type="entry name" value="GT_2_WfgS_like"/>
    <property type="match status" value="1"/>
</dbReference>
<dbReference type="AlphaFoldDB" id="A0A1H1N7B0"/>
<dbReference type="GO" id="GO:0016758">
    <property type="term" value="F:hexosyltransferase activity"/>
    <property type="evidence" value="ECO:0007669"/>
    <property type="project" value="UniProtKB-ARBA"/>
</dbReference>
<dbReference type="RefSeq" id="WP_091367973.1">
    <property type="nucleotide sequence ID" value="NZ_LT629740.1"/>
</dbReference>
<accession>A0A1H1N7B0</accession>
<dbReference type="SUPFAM" id="SSF53448">
    <property type="entry name" value="Nucleotide-diphospho-sugar transferases"/>
    <property type="match status" value="1"/>
</dbReference>
<dbReference type="EMBL" id="LT629740">
    <property type="protein sequence ID" value="SDR95001.1"/>
    <property type="molecule type" value="Genomic_DNA"/>
</dbReference>
<evidence type="ECO:0000313" key="3">
    <source>
        <dbReference type="Proteomes" id="UP000199679"/>
    </source>
</evidence>
<dbReference type="STRING" id="652787.SAMN05216490_0259"/>
<reference evidence="2 3" key="1">
    <citation type="submission" date="2016-10" db="EMBL/GenBank/DDBJ databases">
        <authorList>
            <person name="de Groot N.N."/>
        </authorList>
    </citation>
    <scope>NUCLEOTIDE SEQUENCE [LARGE SCALE GENOMIC DNA]</scope>
    <source>
        <strain evidence="2 3">MP1X4</strain>
    </source>
</reference>
<dbReference type="OrthoDB" id="9788101at2"/>
<keyword evidence="3" id="KW-1185">Reference proteome</keyword>
<protein>
    <submittedName>
        <fullName evidence="2">Glycosyltransferase involved in cell wall bisynthesis</fullName>
    </submittedName>
</protein>
<organism evidence="2 3">
    <name type="scientific">Mucilaginibacter mallensis</name>
    <dbReference type="NCBI Taxonomy" id="652787"/>
    <lineage>
        <taxon>Bacteria</taxon>
        <taxon>Pseudomonadati</taxon>
        <taxon>Bacteroidota</taxon>
        <taxon>Sphingobacteriia</taxon>
        <taxon>Sphingobacteriales</taxon>
        <taxon>Sphingobacteriaceae</taxon>
        <taxon>Mucilaginibacter</taxon>
    </lineage>
</organism>
<dbReference type="Proteomes" id="UP000199679">
    <property type="component" value="Chromosome I"/>
</dbReference>